<evidence type="ECO:0000313" key="7">
    <source>
        <dbReference type="Proteomes" id="UP000583929"/>
    </source>
</evidence>
<keyword evidence="2" id="KW-0813">Transport</keyword>
<evidence type="ECO:0000259" key="5">
    <source>
        <dbReference type="Pfam" id="PF00035"/>
    </source>
</evidence>
<gene>
    <name evidence="6" type="ORF">G4B88_026963</name>
</gene>
<dbReference type="InterPro" id="IPR007681">
    <property type="entry name" value="Mog1"/>
</dbReference>
<dbReference type="InterPro" id="IPR016123">
    <property type="entry name" value="Mog1/PsbP_a/b/a-sand"/>
</dbReference>
<feature type="domain" description="DRBM" evidence="5">
    <location>
        <begin position="484"/>
        <end position="519"/>
    </location>
</feature>
<evidence type="ECO:0000313" key="6">
    <source>
        <dbReference type="EMBL" id="KAF4350292.1"/>
    </source>
</evidence>
<dbReference type="GO" id="GO:0005634">
    <property type="term" value="C:nucleus"/>
    <property type="evidence" value="ECO:0007669"/>
    <property type="project" value="TreeGrafter"/>
</dbReference>
<dbReference type="Pfam" id="PF00035">
    <property type="entry name" value="dsrm"/>
    <property type="match status" value="1"/>
</dbReference>
<dbReference type="GO" id="GO:0031267">
    <property type="term" value="F:small GTPase binding"/>
    <property type="evidence" value="ECO:0007669"/>
    <property type="project" value="TreeGrafter"/>
</dbReference>
<dbReference type="SUPFAM" id="SSF54768">
    <property type="entry name" value="dsRNA-binding domain-like"/>
    <property type="match status" value="1"/>
</dbReference>
<evidence type="ECO:0000256" key="4">
    <source>
        <dbReference type="SAM" id="MobiDB-lite"/>
    </source>
</evidence>
<keyword evidence="3" id="KW-0653">Protein transport</keyword>
<proteinExistence type="inferred from homology"/>
<dbReference type="Proteomes" id="UP000583929">
    <property type="component" value="Unassembled WGS sequence"/>
</dbReference>
<comment type="caution">
    <text evidence="6">The sequence shown here is derived from an EMBL/GenBank/DDBJ whole genome shotgun (WGS) entry which is preliminary data.</text>
</comment>
<reference evidence="6 7" key="1">
    <citation type="journal article" date="2020" name="bioRxiv">
        <title>Sequence and annotation of 42 cannabis genomes reveals extensive copy number variation in cannabinoid synthesis and pathogen resistance genes.</title>
        <authorList>
            <person name="Mckernan K.J."/>
            <person name="Helbert Y."/>
            <person name="Kane L.T."/>
            <person name="Ebling H."/>
            <person name="Zhang L."/>
            <person name="Liu B."/>
            <person name="Eaton Z."/>
            <person name="Mclaughlin S."/>
            <person name="Kingan S."/>
            <person name="Baybayan P."/>
            <person name="Concepcion G."/>
            <person name="Jordan M."/>
            <person name="Riva A."/>
            <person name="Barbazuk W."/>
            <person name="Harkins T."/>
        </authorList>
    </citation>
    <scope>NUCLEOTIDE SEQUENCE [LARGE SCALE GENOMIC DNA]</scope>
    <source>
        <strain evidence="7">cv. Jamaican Lion 4</strain>
        <tissue evidence="6">Leaf</tissue>
    </source>
</reference>
<keyword evidence="7" id="KW-1185">Reference proteome</keyword>
<accession>A0A7J6DVZ7</accession>
<name>A0A7J6DVZ7_CANSA</name>
<dbReference type="InterPro" id="IPR014720">
    <property type="entry name" value="dsRBD_dom"/>
</dbReference>
<dbReference type="Gene3D" id="3.40.1000.10">
    <property type="entry name" value="Mog1/PsbP, alpha/beta/alpha sandwich"/>
    <property type="match status" value="2"/>
</dbReference>
<dbReference type="AlphaFoldDB" id="A0A7J6DVZ7"/>
<dbReference type="PANTHER" id="PTHR15837:SF0">
    <property type="entry name" value="RAN GUANINE NUCLEOTIDE RELEASE FACTOR"/>
    <property type="match status" value="1"/>
</dbReference>
<dbReference type="EMBL" id="JAATIQ010000604">
    <property type="protein sequence ID" value="KAF4350292.1"/>
    <property type="molecule type" value="Genomic_DNA"/>
</dbReference>
<comment type="similarity">
    <text evidence="1">Belongs to the MOG1 family.</text>
</comment>
<dbReference type="Gene3D" id="3.30.160.20">
    <property type="match status" value="1"/>
</dbReference>
<evidence type="ECO:0000256" key="3">
    <source>
        <dbReference type="ARBA" id="ARBA00022927"/>
    </source>
</evidence>
<dbReference type="Pfam" id="PF04603">
    <property type="entry name" value="Mog1"/>
    <property type="match status" value="1"/>
</dbReference>
<sequence>MTREYGPPDASQLLCPTWLQAHVTGPGDRTCKNDAIRLSTPHLTAQQSQRDQKPLFPSRPRNPITGGGAVASSSKTAISKGRQGREAQNVVRHKMPEGGFVGSFPDESLIFEILELKEEVGDDGSASWFLQDLASEQESEGCVSTPAVIKTAVGQMAISKGRQEVNTDILISAYEPIHINPLSESATAVGAGAATPAELSGCVPMLEVFKLAVSTFKVNNWGLFGSHKMPEGFHLERPLFAGALTSTFPQRFQEVFVDPSRDESLIFEILELKEEVGDDGSASWFLQDLASEQESEGCVAISKGRQGREAQNVVRFRIFFPPANNGLVFLCSINILLLSCGYMLQMFVLKNPLSESATAVGAGAATPAELSGCVPMLEVFKLAVSTFKVNNWGLFGKRLLPVTKLSFCCHLPFSLNVELNGFLKNKIYPKSASIQYHMLDMENKAQQYVCVVFNTWEKPLMSFEFFSKQVQYFNTKQRKRKRMYKSKLQELCHKNQWGLPKYTSMRYGPDHNPLFGASV</sequence>
<organism evidence="6 7">
    <name type="scientific">Cannabis sativa</name>
    <name type="common">Hemp</name>
    <name type="synonym">Marijuana</name>
    <dbReference type="NCBI Taxonomy" id="3483"/>
    <lineage>
        <taxon>Eukaryota</taxon>
        <taxon>Viridiplantae</taxon>
        <taxon>Streptophyta</taxon>
        <taxon>Embryophyta</taxon>
        <taxon>Tracheophyta</taxon>
        <taxon>Spermatophyta</taxon>
        <taxon>Magnoliopsida</taxon>
        <taxon>eudicotyledons</taxon>
        <taxon>Gunneridae</taxon>
        <taxon>Pentapetalae</taxon>
        <taxon>rosids</taxon>
        <taxon>fabids</taxon>
        <taxon>Rosales</taxon>
        <taxon>Cannabaceae</taxon>
        <taxon>Cannabis</taxon>
    </lineage>
</organism>
<dbReference type="SUPFAM" id="SSF55724">
    <property type="entry name" value="Mog1p/PsbP-like"/>
    <property type="match status" value="2"/>
</dbReference>
<feature type="region of interest" description="Disordered" evidence="4">
    <location>
        <begin position="40"/>
        <end position="87"/>
    </location>
</feature>
<dbReference type="GO" id="GO:0006606">
    <property type="term" value="P:protein import into nucleus"/>
    <property type="evidence" value="ECO:0007669"/>
    <property type="project" value="TreeGrafter"/>
</dbReference>
<dbReference type="PANTHER" id="PTHR15837">
    <property type="entry name" value="RAN GUANINE NUCLEOTIDE RELEASE FACTOR"/>
    <property type="match status" value="1"/>
</dbReference>
<evidence type="ECO:0000256" key="1">
    <source>
        <dbReference type="ARBA" id="ARBA00010307"/>
    </source>
</evidence>
<dbReference type="GO" id="GO:0005085">
    <property type="term" value="F:guanyl-nucleotide exchange factor activity"/>
    <property type="evidence" value="ECO:0007669"/>
    <property type="project" value="TreeGrafter"/>
</dbReference>
<evidence type="ECO:0000256" key="2">
    <source>
        <dbReference type="ARBA" id="ARBA00022448"/>
    </source>
</evidence>
<protein>
    <recommendedName>
        <fullName evidence="5">DRBM domain-containing protein</fullName>
    </recommendedName>
</protein>